<dbReference type="Proteomes" id="UP000559256">
    <property type="component" value="Unassembled WGS sequence"/>
</dbReference>
<evidence type="ECO:0000313" key="1">
    <source>
        <dbReference type="EMBL" id="KAF5347399.1"/>
    </source>
</evidence>
<dbReference type="InterPro" id="IPR013785">
    <property type="entry name" value="Aldolase_TIM"/>
</dbReference>
<proteinExistence type="predicted"/>
<protein>
    <submittedName>
        <fullName evidence="1">Uncharacterized protein</fullName>
    </submittedName>
</protein>
<gene>
    <name evidence="1" type="ORF">D9758_011251</name>
</gene>
<dbReference type="EMBL" id="JAACJM010000095">
    <property type="protein sequence ID" value="KAF5347399.1"/>
    <property type="molecule type" value="Genomic_DNA"/>
</dbReference>
<keyword evidence="2" id="KW-1185">Reference proteome</keyword>
<dbReference type="AlphaFoldDB" id="A0A8H5FSF6"/>
<sequence>MGAAGVVLGIRFLFTHECIYSQDKKDAIIQASLINSTRRTMAFDEVGRTMGWPDKCDGRALVNNIVMDLDEGLGLDARLKRFDESAASGDKSRLVVWAGEGVGLTNEISSASVSN</sequence>
<dbReference type="OrthoDB" id="2349068at2759"/>
<dbReference type="Gene3D" id="3.20.20.70">
    <property type="entry name" value="Aldolase class I"/>
    <property type="match status" value="1"/>
</dbReference>
<organism evidence="1 2">
    <name type="scientific">Tetrapyrgos nigripes</name>
    <dbReference type="NCBI Taxonomy" id="182062"/>
    <lineage>
        <taxon>Eukaryota</taxon>
        <taxon>Fungi</taxon>
        <taxon>Dikarya</taxon>
        <taxon>Basidiomycota</taxon>
        <taxon>Agaricomycotina</taxon>
        <taxon>Agaricomycetes</taxon>
        <taxon>Agaricomycetidae</taxon>
        <taxon>Agaricales</taxon>
        <taxon>Marasmiineae</taxon>
        <taxon>Marasmiaceae</taxon>
        <taxon>Tetrapyrgos</taxon>
    </lineage>
</organism>
<comment type="caution">
    <text evidence="1">The sequence shown here is derived from an EMBL/GenBank/DDBJ whole genome shotgun (WGS) entry which is preliminary data.</text>
</comment>
<reference evidence="1 2" key="1">
    <citation type="journal article" date="2020" name="ISME J.">
        <title>Uncovering the hidden diversity of litter-decomposition mechanisms in mushroom-forming fungi.</title>
        <authorList>
            <person name="Floudas D."/>
            <person name="Bentzer J."/>
            <person name="Ahren D."/>
            <person name="Johansson T."/>
            <person name="Persson P."/>
            <person name="Tunlid A."/>
        </authorList>
    </citation>
    <scope>NUCLEOTIDE SEQUENCE [LARGE SCALE GENOMIC DNA]</scope>
    <source>
        <strain evidence="1 2">CBS 291.85</strain>
    </source>
</reference>
<name>A0A8H5FSF6_9AGAR</name>
<accession>A0A8H5FSF6</accession>
<evidence type="ECO:0000313" key="2">
    <source>
        <dbReference type="Proteomes" id="UP000559256"/>
    </source>
</evidence>